<feature type="chain" id="PRO_5004004200" description="Calcium-activated potassium channel subunit beta" evidence="11">
    <location>
        <begin position="18"/>
        <end position="112"/>
    </location>
</feature>
<comment type="function">
    <text evidence="9">Regulatory subunit of the calcium activated potassium KCNMA1 (maxiK) channel. Modulates the calcium sensitivity and gating kinetics of KCNMA1, thereby contributing to KCNMA1 channel diversity.</text>
</comment>
<comment type="subunit">
    <text evidence="9">Interacts with KCNMA1 tetramer. There are probably 4 molecules of KCMNB per KCNMA1 tetramer.</text>
</comment>
<evidence type="ECO:0000256" key="7">
    <source>
        <dbReference type="ARBA" id="ARBA00023180"/>
    </source>
</evidence>
<keyword evidence="6" id="KW-0472">Membrane</keyword>
<feature type="signal peptide" evidence="11">
    <location>
        <begin position="1"/>
        <end position="17"/>
    </location>
</feature>
<comment type="similarity">
    <text evidence="9">Belongs to the KCNMB (TC 8.A.14.1) family.</text>
</comment>
<comment type="subcellular location">
    <subcellularLocation>
        <location evidence="1 9">Membrane</location>
        <topology evidence="1 9">Multi-pass membrane protein</topology>
    </subcellularLocation>
</comment>
<reference evidence="13" key="2">
    <citation type="journal article" date="2013" name="Nat. Commun.">
        <title>Genome of the Chinese tree shrew.</title>
        <authorList>
            <person name="Fan Y."/>
            <person name="Huang Z.Y."/>
            <person name="Cao C.C."/>
            <person name="Chen C.S."/>
            <person name="Chen Y.X."/>
            <person name="Fan D.D."/>
            <person name="He J."/>
            <person name="Hou H.L."/>
            <person name="Hu L."/>
            <person name="Hu X.T."/>
            <person name="Jiang X.T."/>
            <person name="Lai R."/>
            <person name="Lang Y.S."/>
            <person name="Liang B."/>
            <person name="Liao S.G."/>
            <person name="Mu D."/>
            <person name="Ma Y.Y."/>
            <person name="Niu Y.Y."/>
            <person name="Sun X.Q."/>
            <person name="Xia J.Q."/>
            <person name="Xiao J."/>
            <person name="Xiong Z.Q."/>
            <person name="Xu L."/>
            <person name="Yang L."/>
            <person name="Zhang Y."/>
            <person name="Zhao W."/>
            <person name="Zhao X.D."/>
            <person name="Zheng Y.T."/>
            <person name="Zhou J.M."/>
            <person name="Zhu Y.B."/>
            <person name="Zhang G.J."/>
            <person name="Wang J."/>
            <person name="Yao Y.G."/>
        </authorList>
    </citation>
    <scope>NUCLEOTIDE SEQUENCE [LARGE SCALE GENOMIC DNA]</scope>
</reference>
<name>M0QSW4_TUPCH</name>
<organism evidence="12 13">
    <name type="scientific">Tupaia chinensis</name>
    <name type="common">Chinese tree shrew</name>
    <name type="synonym">Tupaia belangeri chinensis</name>
    <dbReference type="NCBI Taxonomy" id="246437"/>
    <lineage>
        <taxon>Eukaryota</taxon>
        <taxon>Metazoa</taxon>
        <taxon>Chordata</taxon>
        <taxon>Craniata</taxon>
        <taxon>Vertebrata</taxon>
        <taxon>Euteleostomi</taxon>
        <taxon>Mammalia</taxon>
        <taxon>Eutheria</taxon>
        <taxon>Euarchontoglires</taxon>
        <taxon>Scandentia</taxon>
        <taxon>Tupaiidae</taxon>
        <taxon>Tupaia</taxon>
    </lineage>
</organism>
<keyword evidence="4" id="KW-1133">Transmembrane helix</keyword>
<evidence type="ECO:0000256" key="6">
    <source>
        <dbReference type="ARBA" id="ARBA00023136"/>
    </source>
</evidence>
<dbReference type="Pfam" id="PF03185">
    <property type="entry name" value="CaKB"/>
    <property type="match status" value="1"/>
</dbReference>
<dbReference type="InterPro" id="IPR003930">
    <property type="entry name" value="K_chnl_Ca-activ_BK_bsu"/>
</dbReference>
<comment type="PTM">
    <text evidence="9">N-glycosylated.</text>
</comment>
<sequence length="112" mass="12148">MMGFSAVMFFLLGTTTLKPLLLRCDHTAVSHCLLWPSLTLLGGALIVGMVRLTQHLSLLCEKYSPAVGPEVGGPRPHLGRHRFQPWGMRRGTGSGRALRPRPRRSAGPAGAH</sequence>
<dbReference type="PANTHER" id="PTHR10258:SF4">
    <property type="entry name" value="CALCIUM-ACTIVATED POTASSIUM CHANNEL SUBUNIT BETA-3"/>
    <property type="match status" value="1"/>
</dbReference>
<keyword evidence="3" id="KW-0812">Transmembrane</keyword>
<proteinExistence type="inferred from homology"/>
<evidence type="ECO:0000256" key="1">
    <source>
        <dbReference type="ARBA" id="ARBA00004141"/>
    </source>
</evidence>
<evidence type="ECO:0000256" key="3">
    <source>
        <dbReference type="ARBA" id="ARBA00022692"/>
    </source>
</evidence>
<dbReference type="GO" id="GO:0015459">
    <property type="term" value="F:potassium channel regulator activity"/>
    <property type="evidence" value="ECO:0007669"/>
    <property type="project" value="UniProtKB-UniRule"/>
</dbReference>
<keyword evidence="8 9" id="KW-0407">Ion channel</keyword>
<protein>
    <recommendedName>
        <fullName evidence="9">Calcium-activated potassium channel subunit beta</fullName>
        <shortName evidence="9">BKbeta</shortName>
    </recommendedName>
    <alternativeName>
        <fullName evidence="9">BK channel subunit beta</fullName>
    </alternativeName>
    <alternativeName>
        <fullName evidence="9">Calcium-activated potassium channel, subfamily M subunit beta</fullName>
    </alternativeName>
    <alternativeName>
        <fullName evidence="9">Charybdotoxin receptor subunit beta</fullName>
    </alternativeName>
    <alternativeName>
        <fullName evidence="9">K(VCA)beta</fullName>
    </alternativeName>
    <alternativeName>
        <fullName evidence="9">Maxi K channel subunit beta</fullName>
    </alternativeName>
    <alternativeName>
        <fullName evidence="9">Slo-beta</fullName>
    </alternativeName>
</protein>
<dbReference type="GO" id="GO:0015269">
    <property type="term" value="F:calcium-activated potassium channel activity"/>
    <property type="evidence" value="ECO:0007669"/>
    <property type="project" value="UniProtKB-UniRule"/>
</dbReference>
<evidence type="ECO:0000256" key="11">
    <source>
        <dbReference type="SAM" id="SignalP"/>
    </source>
</evidence>
<keyword evidence="13" id="KW-1185">Reference proteome</keyword>
<keyword evidence="11" id="KW-0732">Signal</keyword>
<gene>
    <name evidence="12" type="ORF">TREES_T100018068</name>
</gene>
<dbReference type="EMBL" id="KB361224">
    <property type="protein sequence ID" value="ELV13460.1"/>
    <property type="molecule type" value="Genomic_DNA"/>
</dbReference>
<dbReference type="PANTHER" id="PTHR10258">
    <property type="entry name" value="CALCIUM-ACTIVATED POTASSIUM CHANNEL SUBUNIT BETA"/>
    <property type="match status" value="1"/>
</dbReference>
<keyword evidence="7 9" id="KW-0325">Glycoprotein</keyword>
<feature type="region of interest" description="Disordered" evidence="10">
    <location>
        <begin position="70"/>
        <end position="112"/>
    </location>
</feature>
<dbReference type="InParanoid" id="M0QSW4"/>
<evidence type="ECO:0000313" key="12">
    <source>
        <dbReference type="EMBL" id="ELV13460.1"/>
    </source>
</evidence>
<evidence type="ECO:0000256" key="10">
    <source>
        <dbReference type="SAM" id="MobiDB-lite"/>
    </source>
</evidence>
<evidence type="ECO:0000256" key="8">
    <source>
        <dbReference type="ARBA" id="ARBA00023303"/>
    </source>
</evidence>
<evidence type="ECO:0000313" key="13">
    <source>
        <dbReference type="Proteomes" id="UP000011518"/>
    </source>
</evidence>
<evidence type="ECO:0000256" key="9">
    <source>
        <dbReference type="RuleBase" id="RU368097"/>
    </source>
</evidence>
<evidence type="ECO:0000256" key="4">
    <source>
        <dbReference type="ARBA" id="ARBA00022989"/>
    </source>
</evidence>
<evidence type="ECO:0000256" key="5">
    <source>
        <dbReference type="ARBA" id="ARBA00023065"/>
    </source>
</evidence>
<accession>M0QSW4</accession>
<dbReference type="GO" id="GO:0008076">
    <property type="term" value="C:voltage-gated potassium channel complex"/>
    <property type="evidence" value="ECO:0007669"/>
    <property type="project" value="UniProtKB-UniRule"/>
</dbReference>
<dbReference type="Proteomes" id="UP000011518">
    <property type="component" value="Unassembled WGS sequence"/>
</dbReference>
<reference evidence="13" key="1">
    <citation type="submission" date="2012-07" db="EMBL/GenBank/DDBJ databases">
        <title>Genome of the Chinese tree shrew, a rising model animal genetically related to primates.</title>
        <authorList>
            <person name="Zhang G."/>
            <person name="Fan Y."/>
            <person name="Yao Y."/>
            <person name="Huang Z."/>
        </authorList>
    </citation>
    <scope>NUCLEOTIDE SEQUENCE [LARGE SCALE GENOMIC DNA]</scope>
</reference>
<keyword evidence="5 9" id="KW-0406">Ion transport</keyword>
<dbReference type="STRING" id="246437.M0QSW4"/>
<dbReference type="GO" id="GO:0005513">
    <property type="term" value="P:detection of calcium ion"/>
    <property type="evidence" value="ECO:0007669"/>
    <property type="project" value="UniProtKB-UniRule"/>
</dbReference>
<keyword evidence="2 9" id="KW-0813">Transport</keyword>
<dbReference type="AlphaFoldDB" id="M0QSW4"/>
<evidence type="ECO:0000256" key="2">
    <source>
        <dbReference type="ARBA" id="ARBA00022448"/>
    </source>
</evidence>
<dbReference type="eggNOG" id="ENOG502QR4Z">
    <property type="taxonomic scope" value="Eukaryota"/>
</dbReference>